<dbReference type="EMBL" id="NAJL01000078">
    <property type="protein sequence ID" value="TKA22316.1"/>
    <property type="molecule type" value="Genomic_DNA"/>
</dbReference>
<dbReference type="Gene3D" id="1.25.40.20">
    <property type="entry name" value="Ankyrin repeat-containing domain"/>
    <property type="match status" value="2"/>
</dbReference>
<evidence type="ECO:0000256" key="3">
    <source>
        <dbReference type="PROSITE-ProRule" id="PRU00023"/>
    </source>
</evidence>
<feature type="repeat" description="ANK" evidence="3">
    <location>
        <begin position="171"/>
        <end position="199"/>
    </location>
</feature>
<proteinExistence type="predicted"/>
<keyword evidence="2 3" id="KW-0040">ANK repeat</keyword>
<name>A0A4U0TKS5_9PEZI</name>
<evidence type="ECO:0000256" key="2">
    <source>
        <dbReference type="ARBA" id="ARBA00023043"/>
    </source>
</evidence>
<feature type="repeat" description="ANK" evidence="3">
    <location>
        <begin position="304"/>
        <end position="336"/>
    </location>
</feature>
<dbReference type="AlphaFoldDB" id="A0A4U0TKS5"/>
<evidence type="ECO:0000313" key="5">
    <source>
        <dbReference type="EMBL" id="TKA22316.1"/>
    </source>
</evidence>
<feature type="compositionally biased region" description="Low complexity" evidence="4">
    <location>
        <begin position="75"/>
        <end position="95"/>
    </location>
</feature>
<feature type="repeat" description="ANK" evidence="3">
    <location>
        <begin position="205"/>
        <end position="237"/>
    </location>
</feature>
<evidence type="ECO:0000313" key="6">
    <source>
        <dbReference type="Proteomes" id="UP000308549"/>
    </source>
</evidence>
<dbReference type="InterPro" id="IPR002110">
    <property type="entry name" value="Ankyrin_rpt"/>
</dbReference>
<comment type="caution">
    <text evidence="5">The sequence shown here is derived from an EMBL/GenBank/DDBJ whole genome shotgun (WGS) entry which is preliminary data.</text>
</comment>
<keyword evidence="6" id="KW-1185">Reference proteome</keyword>
<keyword evidence="1" id="KW-0677">Repeat</keyword>
<evidence type="ECO:0000256" key="1">
    <source>
        <dbReference type="ARBA" id="ARBA00022737"/>
    </source>
</evidence>
<reference evidence="5 6" key="1">
    <citation type="submission" date="2017-03" db="EMBL/GenBank/DDBJ databases">
        <title>Genomes of endolithic fungi from Antarctica.</title>
        <authorList>
            <person name="Coleine C."/>
            <person name="Masonjones S."/>
            <person name="Stajich J.E."/>
        </authorList>
    </citation>
    <scope>NUCLEOTIDE SEQUENCE [LARGE SCALE GENOMIC DNA]</scope>
    <source>
        <strain evidence="5 6">CCFEE 6315</strain>
    </source>
</reference>
<accession>A0A4U0TKS5</accession>
<dbReference type="PANTHER" id="PTHR24171">
    <property type="entry name" value="ANKYRIN REPEAT DOMAIN-CONTAINING PROTEIN 39-RELATED"/>
    <property type="match status" value="1"/>
</dbReference>
<protein>
    <submittedName>
        <fullName evidence="5">Uncharacterized protein</fullName>
    </submittedName>
</protein>
<sequence length="367" mass="39043">MASWDRFSTIQFNEAVPKQCVAAASLYSSARPTSHRGGARPGSTLRSSKRDRGVLPVNSKQPSPIELPAPTFKDATSSWSPPSSPSAKSGGSTFSGSPPRSPRVDSAGVLDSPSMAPLTPKERNKLADQLFAAACAGDLEHVKRLLIMGAPINAGSLVESLYESFKPAKSGRLSPLAGAARNSQMDAVELLLAAGAEINPDVSQSSSSPLHEAVRANDVELARLLLELGADVDSLNGYKTTPLMYAVKYGSTSMVKLILELQPDMARLSFIGAAAVHWAVWPNRPEILDLLLVAGADCNHPMGNGSTPLHCAVTGGHLKTVQCLLRRGADPLRKDDDWKTPIQVAEETGHEQITRSLLDAASRRRTV</sequence>
<dbReference type="SMART" id="SM00248">
    <property type="entry name" value="ANK"/>
    <property type="match status" value="7"/>
</dbReference>
<organism evidence="5 6">
    <name type="scientific">Salinomyces thailandicus</name>
    <dbReference type="NCBI Taxonomy" id="706561"/>
    <lineage>
        <taxon>Eukaryota</taxon>
        <taxon>Fungi</taxon>
        <taxon>Dikarya</taxon>
        <taxon>Ascomycota</taxon>
        <taxon>Pezizomycotina</taxon>
        <taxon>Dothideomycetes</taxon>
        <taxon>Dothideomycetidae</taxon>
        <taxon>Mycosphaerellales</taxon>
        <taxon>Teratosphaeriaceae</taxon>
        <taxon>Salinomyces</taxon>
    </lineage>
</organism>
<dbReference type="Pfam" id="PF12796">
    <property type="entry name" value="Ank_2"/>
    <property type="match status" value="2"/>
</dbReference>
<dbReference type="PROSITE" id="PS50088">
    <property type="entry name" value="ANK_REPEAT"/>
    <property type="match status" value="3"/>
</dbReference>
<gene>
    <name evidence="5" type="ORF">B0A50_08041</name>
</gene>
<dbReference type="PROSITE" id="PS50297">
    <property type="entry name" value="ANK_REP_REGION"/>
    <property type="match status" value="3"/>
</dbReference>
<dbReference type="InterPro" id="IPR036770">
    <property type="entry name" value="Ankyrin_rpt-contain_sf"/>
</dbReference>
<evidence type="ECO:0000256" key="4">
    <source>
        <dbReference type="SAM" id="MobiDB-lite"/>
    </source>
</evidence>
<dbReference type="Proteomes" id="UP000308549">
    <property type="component" value="Unassembled WGS sequence"/>
</dbReference>
<dbReference type="OrthoDB" id="539213at2759"/>
<feature type="region of interest" description="Disordered" evidence="4">
    <location>
        <begin position="28"/>
        <end position="120"/>
    </location>
</feature>
<dbReference type="SUPFAM" id="SSF48403">
    <property type="entry name" value="Ankyrin repeat"/>
    <property type="match status" value="1"/>
</dbReference>